<accession>A0ABS3G2J7</accession>
<evidence type="ECO:0000259" key="2">
    <source>
        <dbReference type="Pfam" id="PF04773"/>
    </source>
</evidence>
<dbReference type="Gene3D" id="3.55.50.30">
    <property type="match status" value="1"/>
</dbReference>
<dbReference type="Proteomes" id="UP000664044">
    <property type="component" value="Unassembled WGS sequence"/>
</dbReference>
<gene>
    <name evidence="4" type="ORF">J0656_05915</name>
</gene>
<dbReference type="Gene3D" id="2.60.120.1440">
    <property type="match status" value="1"/>
</dbReference>
<keyword evidence="1" id="KW-0812">Transmembrane</keyword>
<keyword evidence="5" id="KW-1185">Reference proteome</keyword>
<keyword evidence="1" id="KW-0472">Membrane</keyword>
<evidence type="ECO:0000256" key="1">
    <source>
        <dbReference type="SAM" id="Phobius"/>
    </source>
</evidence>
<evidence type="ECO:0000313" key="5">
    <source>
        <dbReference type="Proteomes" id="UP000664044"/>
    </source>
</evidence>
<feature type="domain" description="FecR protein" evidence="2">
    <location>
        <begin position="191"/>
        <end position="281"/>
    </location>
</feature>
<protein>
    <submittedName>
        <fullName evidence="4">DUF4974 domain-containing protein</fullName>
    </submittedName>
</protein>
<keyword evidence="1" id="KW-1133">Transmembrane helix</keyword>
<sequence length="397" mass="45003">MEYKTFNEKDFIADEFFQQWVWHPDVESNCFWEDFLENHPEMEAVVTSARSALLLLSDEQGAMPARVRMEIVDSIREHMDAETTQGVHKLKKDTELRPLYMVSGLIVVMGLAVLWMYNFGVFTDQAVAGPPQITLQLQDGSLQVIDEGDTRTITTTKGQTLGSQDKNILKYNNTPHNAATELVYNELKVPYGKNFELVLADGSHIYLNAGSTLRYPVQFLPEGPRDVYLMGEAFFEVASDKLRPFTVHTDQMNTQVYGTRFNVTSYTNEVNTYTVLEEGSVGVYPPGADVPAPVKIVPGQRAVMEGGSIAVEAVRVEKYVAWTRGELYFKNDAFSLILKKLERHFNVTIASNYPELDEREFTATFKGKTLEHILEAYQQYTPFRFSREGDTITITPP</sequence>
<dbReference type="Pfam" id="PF16344">
    <property type="entry name" value="FecR_C"/>
    <property type="match status" value="1"/>
</dbReference>
<dbReference type="InterPro" id="IPR032508">
    <property type="entry name" value="FecR_C"/>
</dbReference>
<comment type="caution">
    <text evidence="4">The sequence shown here is derived from an EMBL/GenBank/DDBJ whole genome shotgun (WGS) entry which is preliminary data.</text>
</comment>
<feature type="domain" description="Protein FecR C-terminal" evidence="3">
    <location>
        <begin position="327"/>
        <end position="394"/>
    </location>
</feature>
<dbReference type="PANTHER" id="PTHR30273">
    <property type="entry name" value="PERIPLASMIC SIGNAL SENSOR AND SIGMA FACTOR ACTIVATOR FECR-RELATED"/>
    <property type="match status" value="1"/>
</dbReference>
<evidence type="ECO:0000259" key="3">
    <source>
        <dbReference type="Pfam" id="PF16344"/>
    </source>
</evidence>
<dbReference type="PANTHER" id="PTHR30273:SF2">
    <property type="entry name" value="PROTEIN FECR"/>
    <property type="match status" value="1"/>
</dbReference>
<dbReference type="Pfam" id="PF04773">
    <property type="entry name" value="FecR"/>
    <property type="match status" value="1"/>
</dbReference>
<proteinExistence type="predicted"/>
<dbReference type="RefSeq" id="WP_207032271.1">
    <property type="nucleotide sequence ID" value="NZ_JAFLNL010000003.1"/>
</dbReference>
<evidence type="ECO:0000313" key="4">
    <source>
        <dbReference type="EMBL" id="MBO0353548.1"/>
    </source>
</evidence>
<dbReference type="EMBL" id="JAFLNL010000003">
    <property type="protein sequence ID" value="MBO0353548.1"/>
    <property type="molecule type" value="Genomic_DNA"/>
</dbReference>
<dbReference type="InterPro" id="IPR006860">
    <property type="entry name" value="FecR"/>
</dbReference>
<organism evidence="4 5">
    <name type="scientific">Flagellimonas aurea</name>
    <dbReference type="NCBI Taxonomy" id="2915619"/>
    <lineage>
        <taxon>Bacteria</taxon>
        <taxon>Pseudomonadati</taxon>
        <taxon>Bacteroidota</taxon>
        <taxon>Flavobacteriia</taxon>
        <taxon>Flavobacteriales</taxon>
        <taxon>Flavobacteriaceae</taxon>
        <taxon>Flagellimonas</taxon>
    </lineage>
</organism>
<name>A0ABS3G2J7_9FLAO</name>
<reference evidence="4 5" key="1">
    <citation type="submission" date="2021-03" db="EMBL/GenBank/DDBJ databases">
        <title>Muricauda lutimaris sp. nov. and Muricauda ruestringensis sp. nov, two marine members of the Flavobacteriaceae isolated from deep sea sediments of Western Pacific.</title>
        <authorList>
            <person name="Zhao S."/>
            <person name="Liu R."/>
        </authorList>
    </citation>
    <scope>NUCLEOTIDE SEQUENCE [LARGE SCALE GENOMIC DNA]</scope>
    <source>
        <strain evidence="4 5">BC31-1-A7</strain>
    </source>
</reference>
<dbReference type="InterPro" id="IPR012373">
    <property type="entry name" value="Ferrdict_sens_TM"/>
</dbReference>
<feature type="transmembrane region" description="Helical" evidence="1">
    <location>
        <begin position="99"/>
        <end position="117"/>
    </location>
</feature>